<evidence type="ECO:0000256" key="5">
    <source>
        <dbReference type="ARBA" id="ARBA00022989"/>
    </source>
</evidence>
<keyword evidence="2 7" id="KW-0812">Transmembrane</keyword>
<evidence type="ECO:0000259" key="9">
    <source>
        <dbReference type="PROSITE" id="PS50929"/>
    </source>
</evidence>
<dbReference type="InterPro" id="IPR005898">
    <property type="entry name" value="Cyc_pep_transpt_SyrD/YojI"/>
</dbReference>
<feature type="transmembrane region" description="Helical" evidence="7">
    <location>
        <begin position="12"/>
        <end position="36"/>
    </location>
</feature>
<reference evidence="10 11" key="1">
    <citation type="submission" date="2021-02" db="EMBL/GenBank/DDBJ databases">
        <authorList>
            <person name="Han P."/>
        </authorList>
    </citation>
    <scope>NUCLEOTIDE SEQUENCE [LARGE SCALE GENOMIC DNA]</scope>
    <source>
        <strain evidence="10">Candidatus Nitrospira sp. ZN2</strain>
    </source>
</reference>
<feature type="transmembrane region" description="Helical" evidence="7">
    <location>
        <begin position="148"/>
        <end position="166"/>
    </location>
</feature>
<evidence type="ECO:0000256" key="2">
    <source>
        <dbReference type="ARBA" id="ARBA00022692"/>
    </source>
</evidence>
<evidence type="ECO:0000256" key="1">
    <source>
        <dbReference type="ARBA" id="ARBA00004651"/>
    </source>
</evidence>
<dbReference type="InterPro" id="IPR011527">
    <property type="entry name" value="ABC1_TM_dom"/>
</dbReference>
<dbReference type="PROSITE" id="PS50929">
    <property type="entry name" value="ABC_TM1F"/>
    <property type="match status" value="1"/>
</dbReference>
<proteinExistence type="predicted"/>
<sequence>MDLIRFLLKKSWGLMCCSIAAGLISGLAGAGLIAVIHRGMNESPVSASLAWSFLGLVVAVAVCKALSEILLTRLGQSTISELRYQLSRRILDAPLGQLDRLGHHRLLAALSEDTDVIAQAYVQLPLIGINVATTLGCLAYLGWLSWPILLLVLSVMTLGALTFQWQERKAIAFFTRSRETSDRLFGHFRSIMAGIKELKLHRGRRQAFLDDQLRHTVKTYERDFVGGMTVYSIASSWGLLLFYVAIGTVLFVWPSWHADSTDTIVGTTLVLLYLMGPFSQIVELLPGVGRANVALNKIDTLGLSLAAATDGDRREPDRQAEGIGVDLNVRGWTRLDLVNVTHQYAREGDERPFLLGPIDLTFRPGEVTFLIGGNGSGKTTLALLLLGLYPPDGGHIALDGVPIGDSNREAYRQLFSTVFSDFHLFDSLLGLEQDNLDGVARVYLERLRLESKVRIEGGTFSTHALSQGQRKRLALLTAYVEDRPFYLFDEWAADQDPLFRKVFYTELLPDLKARGKAVLVITHDDRYFSWADRCIRLDLGRLVESPEAADLAGEQTWSSPSRSHGAGTAS</sequence>
<dbReference type="InterPro" id="IPR036640">
    <property type="entry name" value="ABC1_TM_sf"/>
</dbReference>
<dbReference type="Pfam" id="PF00664">
    <property type="entry name" value="ABC_membrane"/>
    <property type="match status" value="1"/>
</dbReference>
<feature type="domain" description="ABC transmembrane type-1" evidence="9">
    <location>
        <begin position="12"/>
        <end position="290"/>
    </location>
</feature>
<dbReference type="Gene3D" id="3.40.50.300">
    <property type="entry name" value="P-loop containing nucleotide triphosphate hydrolases"/>
    <property type="match status" value="1"/>
</dbReference>
<dbReference type="InterPro" id="IPR003593">
    <property type="entry name" value="AAA+_ATPase"/>
</dbReference>
<dbReference type="PROSITE" id="PS50893">
    <property type="entry name" value="ABC_TRANSPORTER_2"/>
    <property type="match status" value="1"/>
</dbReference>
<comment type="caution">
    <text evidence="10">The sequence shown here is derived from an EMBL/GenBank/DDBJ whole genome shotgun (WGS) entry which is preliminary data.</text>
</comment>
<dbReference type="SMART" id="SM00382">
    <property type="entry name" value="AAA"/>
    <property type="match status" value="1"/>
</dbReference>
<organism evidence="10 11">
    <name type="scientific">Nitrospira defluvii</name>
    <dbReference type="NCBI Taxonomy" id="330214"/>
    <lineage>
        <taxon>Bacteria</taxon>
        <taxon>Pseudomonadati</taxon>
        <taxon>Nitrospirota</taxon>
        <taxon>Nitrospiria</taxon>
        <taxon>Nitrospirales</taxon>
        <taxon>Nitrospiraceae</taxon>
        <taxon>Nitrospira</taxon>
    </lineage>
</organism>
<comment type="subcellular location">
    <subcellularLocation>
        <location evidence="1">Cell membrane</location>
        <topology evidence="1">Multi-pass membrane protein</topology>
    </subcellularLocation>
</comment>
<keyword evidence="6 7" id="KW-0472">Membrane</keyword>
<dbReference type="Gene3D" id="1.20.1560.10">
    <property type="entry name" value="ABC transporter type 1, transmembrane domain"/>
    <property type="match status" value="1"/>
</dbReference>
<dbReference type="InterPro" id="IPR027417">
    <property type="entry name" value="P-loop_NTPase"/>
</dbReference>
<feature type="transmembrane region" description="Helical" evidence="7">
    <location>
        <begin position="48"/>
        <end position="67"/>
    </location>
</feature>
<dbReference type="NCBIfam" id="TIGR01194">
    <property type="entry name" value="cyc_pep_trnsptr"/>
    <property type="match status" value="1"/>
</dbReference>
<feature type="transmembrane region" description="Helical" evidence="7">
    <location>
        <begin position="228"/>
        <end position="252"/>
    </location>
</feature>
<dbReference type="SUPFAM" id="SSF52540">
    <property type="entry name" value="P-loop containing nucleoside triphosphate hydrolases"/>
    <property type="match status" value="1"/>
</dbReference>
<feature type="transmembrane region" description="Helical" evidence="7">
    <location>
        <begin position="120"/>
        <end position="142"/>
    </location>
</feature>
<dbReference type="InterPro" id="IPR003439">
    <property type="entry name" value="ABC_transporter-like_ATP-bd"/>
</dbReference>
<dbReference type="PROSITE" id="PS00211">
    <property type="entry name" value="ABC_TRANSPORTER_1"/>
    <property type="match status" value="1"/>
</dbReference>
<dbReference type="Pfam" id="PF00005">
    <property type="entry name" value="ABC_tran"/>
    <property type="match status" value="1"/>
</dbReference>
<evidence type="ECO:0000256" key="6">
    <source>
        <dbReference type="ARBA" id="ARBA00023136"/>
    </source>
</evidence>
<feature type="domain" description="ABC transporter" evidence="8">
    <location>
        <begin position="335"/>
        <end position="564"/>
    </location>
</feature>
<evidence type="ECO:0000313" key="11">
    <source>
        <dbReference type="Proteomes" id="UP000675880"/>
    </source>
</evidence>
<keyword evidence="4" id="KW-0067">ATP-binding</keyword>
<keyword evidence="3" id="KW-0547">Nucleotide-binding</keyword>
<evidence type="ECO:0000259" key="8">
    <source>
        <dbReference type="PROSITE" id="PS50893"/>
    </source>
</evidence>
<dbReference type="EMBL" id="CAJNBJ010000022">
    <property type="protein sequence ID" value="CAE6805408.1"/>
    <property type="molecule type" value="Genomic_DNA"/>
</dbReference>
<keyword evidence="11" id="KW-1185">Reference proteome</keyword>
<dbReference type="RefSeq" id="WP_213044395.1">
    <property type="nucleotide sequence ID" value="NZ_CAJNBJ010000022.1"/>
</dbReference>
<accession>A0ABN7MGS9</accession>
<evidence type="ECO:0000256" key="7">
    <source>
        <dbReference type="SAM" id="Phobius"/>
    </source>
</evidence>
<protein>
    <submittedName>
        <fullName evidence="10">Cyclic peptide export ABC transporter</fullName>
    </submittedName>
</protein>
<evidence type="ECO:0000256" key="4">
    <source>
        <dbReference type="ARBA" id="ARBA00022840"/>
    </source>
</evidence>
<evidence type="ECO:0000313" key="10">
    <source>
        <dbReference type="EMBL" id="CAE6805408.1"/>
    </source>
</evidence>
<dbReference type="SUPFAM" id="SSF90123">
    <property type="entry name" value="ABC transporter transmembrane region"/>
    <property type="match status" value="1"/>
</dbReference>
<dbReference type="InterPro" id="IPR017871">
    <property type="entry name" value="ABC_transporter-like_CS"/>
</dbReference>
<name>A0ABN7MGS9_9BACT</name>
<keyword evidence="5 7" id="KW-1133">Transmembrane helix</keyword>
<dbReference type="InterPro" id="IPR039421">
    <property type="entry name" value="Type_1_exporter"/>
</dbReference>
<gene>
    <name evidence="10" type="ORF">NSPZN2_90065</name>
</gene>
<dbReference type="PANTHER" id="PTHR24221">
    <property type="entry name" value="ATP-BINDING CASSETTE SUB-FAMILY B"/>
    <property type="match status" value="1"/>
</dbReference>
<dbReference type="Proteomes" id="UP000675880">
    <property type="component" value="Unassembled WGS sequence"/>
</dbReference>
<evidence type="ECO:0000256" key="3">
    <source>
        <dbReference type="ARBA" id="ARBA00022741"/>
    </source>
</evidence>
<dbReference type="PANTHER" id="PTHR24221:SF233">
    <property type="entry name" value="ATP-BINDING_PERMEASE FUSION ABC TRANSPORTER-RELATED"/>
    <property type="match status" value="1"/>
</dbReference>